<evidence type="ECO:0000313" key="2">
    <source>
        <dbReference type="Proteomes" id="UP001149719"/>
    </source>
</evidence>
<reference evidence="1" key="1">
    <citation type="submission" date="2022-12" db="EMBL/GenBank/DDBJ databases">
        <title>Marinomonas 15G1-11 sp. nov, isolated from marine algae.</title>
        <authorList>
            <person name="Butt M."/>
            <person name="Choi D.G."/>
            <person name="Kim J.M."/>
            <person name="Lee J.K."/>
            <person name="Baek J.H."/>
            <person name="Jeon C.O."/>
        </authorList>
    </citation>
    <scope>NUCLEOTIDE SEQUENCE</scope>
    <source>
        <strain evidence="1">15G1-11</strain>
    </source>
</reference>
<keyword evidence="2" id="KW-1185">Reference proteome</keyword>
<protein>
    <recommendedName>
        <fullName evidence="3">Phage protein</fullName>
    </recommendedName>
</protein>
<accession>A0ABT4JYR9</accession>
<name>A0ABT4JYR9_9GAMM</name>
<gene>
    <name evidence="1" type="ORF">O1D97_17835</name>
</gene>
<evidence type="ECO:0000313" key="1">
    <source>
        <dbReference type="EMBL" id="MCZ2723418.1"/>
    </source>
</evidence>
<organism evidence="1 2">
    <name type="scientific">Marinomonas phaeophyticola</name>
    <dbReference type="NCBI Taxonomy" id="3004091"/>
    <lineage>
        <taxon>Bacteria</taxon>
        <taxon>Pseudomonadati</taxon>
        <taxon>Pseudomonadota</taxon>
        <taxon>Gammaproteobacteria</taxon>
        <taxon>Oceanospirillales</taxon>
        <taxon>Oceanospirillaceae</taxon>
        <taxon>Marinomonas</taxon>
    </lineage>
</organism>
<proteinExistence type="predicted"/>
<comment type="caution">
    <text evidence="1">The sequence shown here is derived from an EMBL/GenBank/DDBJ whole genome shotgun (WGS) entry which is preliminary data.</text>
</comment>
<dbReference type="Proteomes" id="UP001149719">
    <property type="component" value="Unassembled WGS sequence"/>
</dbReference>
<evidence type="ECO:0008006" key="3">
    <source>
        <dbReference type="Google" id="ProtNLM"/>
    </source>
</evidence>
<dbReference type="EMBL" id="JAPUBN010000021">
    <property type="protein sequence ID" value="MCZ2723418.1"/>
    <property type="molecule type" value="Genomic_DNA"/>
</dbReference>
<dbReference type="RefSeq" id="WP_269127532.1">
    <property type="nucleotide sequence ID" value="NZ_JAPUBN010000021.1"/>
</dbReference>
<sequence>MTLVKEEVCRELDFYNRTEEEQNDFLAMTWCNDCQEMDLGMEDPKEYYSDSRHWIAGKCKVCKTEVITEIQEGDEE</sequence>